<dbReference type="EMBL" id="CAAJGR010000029">
    <property type="protein sequence ID" value="VHO06337.1"/>
    <property type="molecule type" value="Genomic_DNA"/>
</dbReference>
<evidence type="ECO:0000313" key="1">
    <source>
        <dbReference type="EMBL" id="VHO06337.1"/>
    </source>
</evidence>
<protein>
    <submittedName>
        <fullName evidence="1">FIGfam110555</fullName>
    </submittedName>
</protein>
<name>A0A486XUL5_9GAMM</name>
<sequence length="502" mass="57950">MLSNTKTECSECGKIIICVHRRHKTLQYCQSCYQRLFKALTCPSCKNIVRLPVHFPNAVCDNCERLKPCIRCGKQGKDVVRLSKYGTVCNSCFIYFTTPKVCSECAMESRRYRRGTDLDPNAILCERCARKNTHGTCHTCRRYRKLLQSKDNSTSICFKCYSLGAIPCKRCKVLHPAGFGSICEQCYREDLLERRGAITVNLFATDVFRALFYEFSQWLAANKGILVASIQANKYAPLLQQIENHWGQLPSYKELVSRFSVAYLRRFKRLIDWLSEQKYLKTDAEVKTWDSETRIIEKQISHSNLTETIELICRKYLTSLMHQVSTENLKIRTARLYMCAAIGFSKVADRNHSQELNQSALVKYLKSAPGQKASITRFVNYLNLELHTDLHLPTIAKTNSVRIKRERKLAEKMYKLLSRAMDHDPGKNMEWTVLSLQFFHGLSVNTCKSLIKSSSFQEVQDGHEFNINNQAFWVPSLKYAAEHIRNQTVDFDNVKLLPMTRS</sequence>
<reference evidence="1" key="1">
    <citation type="submission" date="2019-04" db="EMBL/GenBank/DDBJ databases">
        <authorList>
            <person name="Brambilla D."/>
        </authorList>
    </citation>
    <scope>NUCLEOTIDE SEQUENCE</scope>
    <source>
        <strain evidence="1">BAL1</strain>
    </source>
</reference>
<accession>A0A486XUL5</accession>
<dbReference type="AlphaFoldDB" id="A0A486XUL5"/>
<proteinExistence type="predicted"/>
<organism evidence="1">
    <name type="scientific">Rheinheimera sp. BAL341</name>
    <dbReference type="NCBI Taxonomy" id="1708203"/>
    <lineage>
        <taxon>Bacteria</taxon>
        <taxon>Pseudomonadati</taxon>
        <taxon>Pseudomonadota</taxon>
        <taxon>Gammaproteobacteria</taxon>
        <taxon>Chromatiales</taxon>
        <taxon>Chromatiaceae</taxon>
        <taxon>Rheinheimera</taxon>
    </lineage>
</organism>
<gene>
    <name evidence="1" type="ORF">BAL341_3362</name>
</gene>